<dbReference type="KEGG" id="kst:KSMBR1_1378"/>
<dbReference type="AlphaFoldDB" id="Q1PZ55"/>
<evidence type="ECO:0000313" key="2">
    <source>
        <dbReference type="EMBL" id="QII10277.1"/>
    </source>
</evidence>
<dbReference type="InterPro" id="IPR029060">
    <property type="entry name" value="PIN-like_dom_sf"/>
</dbReference>
<proteinExistence type="predicted"/>
<evidence type="ECO:0000313" key="1">
    <source>
        <dbReference type="EMBL" id="CAJ72357.1"/>
    </source>
</evidence>
<reference evidence="1" key="1">
    <citation type="journal article" date="2006" name="Nature">
        <title>Deciphering the evolution and metabolism of an anammox bacterium from a community genome.</title>
        <authorList>
            <person name="Strous M."/>
            <person name="Pelletier E."/>
            <person name="Mangenot S."/>
            <person name="Rattei T."/>
            <person name="Lehner A."/>
            <person name="Taylor M.W."/>
            <person name="Horn M."/>
            <person name="Daims H."/>
            <person name="Bartol-Mavel D."/>
            <person name="Wincker P."/>
            <person name="Barbe V."/>
            <person name="Fonknechten N."/>
            <person name="Vallenet D."/>
            <person name="Segurens B."/>
            <person name="Schenowitz-Truong C."/>
            <person name="Medigue C."/>
            <person name="Collingro A."/>
            <person name="Snel B."/>
            <person name="Dutilh B.E."/>
            <person name="OpDenCamp H.J.M."/>
            <person name="vanDerDrift C."/>
            <person name="Cirpus I."/>
            <person name="vanDePas-Schoonen K.T."/>
            <person name="Harhangi H.R."/>
            <person name="vanNiftrik L."/>
            <person name="Schmid M."/>
            <person name="Keltjens J."/>
            <person name="vanDeVossenberg J."/>
            <person name="Kartal B."/>
            <person name="Meier H."/>
            <person name="Frishman D."/>
            <person name="Huynen M.A."/>
            <person name="Mewes H."/>
            <person name="Weissenbach J."/>
            <person name="Jetten M.S.M."/>
            <person name="Wagner M."/>
            <person name="LePaslier D."/>
        </authorList>
    </citation>
    <scope>NUCLEOTIDE SEQUENCE</scope>
</reference>
<keyword evidence="4" id="KW-1185">Reference proteome</keyword>
<evidence type="ECO:0000313" key="3">
    <source>
        <dbReference type="EMBL" id="SOH03878.1"/>
    </source>
</evidence>
<evidence type="ECO:0008006" key="6">
    <source>
        <dbReference type="Google" id="ProtNLM"/>
    </source>
</evidence>
<reference evidence="1" key="2">
    <citation type="submission" date="2006-01" db="EMBL/GenBank/DDBJ databases">
        <authorList>
            <person name="Genoscope"/>
        </authorList>
    </citation>
    <scope>NUCLEOTIDE SEQUENCE</scope>
</reference>
<dbReference type="EMBL" id="CP049055">
    <property type="protein sequence ID" value="QII10277.1"/>
    <property type="molecule type" value="Genomic_DNA"/>
</dbReference>
<protein>
    <recommendedName>
        <fullName evidence="6">PIN domain-containing protein</fullName>
    </recommendedName>
</protein>
<evidence type="ECO:0000313" key="4">
    <source>
        <dbReference type="Proteomes" id="UP000221734"/>
    </source>
</evidence>
<dbReference type="EMBL" id="LT934425">
    <property type="protein sequence ID" value="SOH03878.1"/>
    <property type="molecule type" value="Genomic_DNA"/>
</dbReference>
<organism evidence="1">
    <name type="scientific">Kuenenia stuttgartiensis</name>
    <dbReference type="NCBI Taxonomy" id="174633"/>
    <lineage>
        <taxon>Bacteria</taxon>
        <taxon>Pseudomonadati</taxon>
        <taxon>Planctomycetota</taxon>
        <taxon>Candidatus Brocadiia</taxon>
        <taxon>Candidatus Brocadiales</taxon>
        <taxon>Candidatus Brocadiaceae</taxon>
        <taxon>Candidatus Kuenenia</taxon>
    </lineage>
</organism>
<name>Q1PZ55_KUEST</name>
<dbReference type="RefSeq" id="WP_099324637.1">
    <property type="nucleotide sequence ID" value="NZ_CP049055.1"/>
</dbReference>
<reference evidence="2 5" key="5">
    <citation type="submission" date="2020-02" db="EMBL/GenBank/DDBJ databases">
        <title>Newly sequenced genome of strain CSTR1 showed variability in Candidatus Kuenenia stuttgartiensis genomes.</title>
        <authorList>
            <person name="Ding C."/>
            <person name="Adrian L."/>
        </authorList>
    </citation>
    <scope>NUCLEOTIDE SEQUENCE [LARGE SCALE GENOMIC DNA]</scope>
    <source>
        <strain evidence="2 5">CSTR1</strain>
    </source>
</reference>
<dbReference type="Proteomes" id="UP000501926">
    <property type="component" value="Chromosome"/>
</dbReference>
<dbReference type="Proteomes" id="UP000221734">
    <property type="component" value="Chromosome Kuenenia_stuttgartiensis_MBR1"/>
</dbReference>
<dbReference type="EMBL" id="CT573072">
    <property type="protein sequence ID" value="CAJ72357.1"/>
    <property type="molecule type" value="Genomic_DNA"/>
</dbReference>
<dbReference type="OrthoDB" id="7033449at2"/>
<reference evidence="3" key="3">
    <citation type="submission" date="2017-10" db="EMBL/GenBank/DDBJ databases">
        <authorList>
            <person name="Banno H."/>
            <person name="Chua N.-H."/>
        </authorList>
    </citation>
    <scope>NUCLEOTIDE SEQUENCE [LARGE SCALE GENOMIC DNA]</scope>
    <source>
        <strain evidence="3">Kuenenia_mbr1_ru-nijmegen</strain>
    </source>
</reference>
<dbReference type="SUPFAM" id="SSF88723">
    <property type="entry name" value="PIN domain-like"/>
    <property type="match status" value="1"/>
</dbReference>
<reference evidence="4" key="4">
    <citation type="submission" date="2017-10" db="EMBL/GenBank/DDBJ databases">
        <authorList>
            <person name="Frank J."/>
        </authorList>
    </citation>
    <scope>NUCLEOTIDE SEQUENCE [LARGE SCALE GENOMIC DNA]</scope>
</reference>
<sequence>MAINYTVHAEVIDIRNDTPGQDDIFLVDTNVWYWVTYSRADLADTRPKPYQTNDYPSYISKTISAKSQLHRCGLSLAELAHLIERTEREIYSRSNGALGSKEYRHNHSTERANVVAEVQTAWSQVNTMAQTLDLQIDEQVTNAALSRLSSQPLDGYDLFILEAISKAGVLKVITDDGDFVTVPGIQIFTANHPVIKTAQSQGKLMKR</sequence>
<gene>
    <name evidence="2" type="ORF">KsCSTR_08980</name>
    <name evidence="3" type="ORF">KSMBR1_1378</name>
    <name evidence="1" type="ORF">kustd1612</name>
</gene>
<accession>Q1PZ55</accession>
<evidence type="ECO:0000313" key="5">
    <source>
        <dbReference type="Proteomes" id="UP000501926"/>
    </source>
</evidence>